<dbReference type="Gene3D" id="2.40.10.350">
    <property type="entry name" value="Rod shape-determining protein MreC, domain 2"/>
    <property type="match status" value="1"/>
</dbReference>
<feature type="domain" description="Rod shape-determining protein MreC beta-barrel core" evidence="6">
    <location>
        <begin position="121"/>
        <end position="260"/>
    </location>
</feature>
<evidence type="ECO:0000256" key="1">
    <source>
        <dbReference type="ARBA" id="ARBA00009369"/>
    </source>
</evidence>
<dbReference type="Gene3D" id="2.40.10.340">
    <property type="entry name" value="Rod shape-determining protein MreC, domain 1"/>
    <property type="match status" value="1"/>
</dbReference>
<organism evidence="7 8">
    <name type="scientific">Candidatus Kaiserbacteria bacterium RIFCSPLOWO2_01_FULL_55_19</name>
    <dbReference type="NCBI Taxonomy" id="1798516"/>
    <lineage>
        <taxon>Bacteria</taxon>
        <taxon>Candidatus Kaiseribacteriota</taxon>
    </lineage>
</organism>
<evidence type="ECO:0000313" key="7">
    <source>
        <dbReference type="EMBL" id="OGG76251.1"/>
    </source>
</evidence>
<dbReference type="InterPro" id="IPR055342">
    <property type="entry name" value="MreC_beta-barrel_core"/>
</dbReference>
<dbReference type="InterPro" id="IPR042175">
    <property type="entry name" value="Cell/Rod_MreC_2"/>
</dbReference>
<evidence type="ECO:0000256" key="4">
    <source>
        <dbReference type="ARBA" id="ARBA00032089"/>
    </source>
</evidence>
<feature type="coiled-coil region" evidence="5">
    <location>
        <begin position="70"/>
        <end position="97"/>
    </location>
</feature>
<dbReference type="InterPro" id="IPR042177">
    <property type="entry name" value="Cell/Rod_1"/>
</dbReference>
<dbReference type="STRING" id="1798516.A2950_02255"/>
<dbReference type="GO" id="GO:0008360">
    <property type="term" value="P:regulation of cell shape"/>
    <property type="evidence" value="ECO:0007669"/>
    <property type="project" value="UniProtKB-KW"/>
</dbReference>
<name>A0A1F6ERJ9_9BACT</name>
<evidence type="ECO:0000256" key="5">
    <source>
        <dbReference type="SAM" id="Coils"/>
    </source>
</evidence>
<keyword evidence="3" id="KW-0133">Cell shape</keyword>
<protein>
    <recommendedName>
        <fullName evidence="2">Cell shape-determining protein MreC</fullName>
    </recommendedName>
    <alternativeName>
        <fullName evidence="4">Cell shape protein MreC</fullName>
    </alternativeName>
</protein>
<dbReference type="AlphaFoldDB" id="A0A1F6ERJ9"/>
<accession>A0A1F6ERJ9</accession>
<dbReference type="PANTHER" id="PTHR34138:SF1">
    <property type="entry name" value="CELL SHAPE-DETERMINING PROTEIN MREC"/>
    <property type="match status" value="1"/>
</dbReference>
<comment type="caution">
    <text evidence="7">The sequence shown here is derived from an EMBL/GenBank/DDBJ whole genome shotgun (WGS) entry which is preliminary data.</text>
</comment>
<gene>
    <name evidence="7" type="ORF">A2950_02255</name>
</gene>
<dbReference type="Pfam" id="PF04085">
    <property type="entry name" value="MreC"/>
    <property type="match status" value="1"/>
</dbReference>
<keyword evidence="5" id="KW-0175">Coiled coil</keyword>
<dbReference type="EMBL" id="MFMD01000037">
    <property type="protein sequence ID" value="OGG76251.1"/>
    <property type="molecule type" value="Genomic_DNA"/>
</dbReference>
<evidence type="ECO:0000256" key="2">
    <source>
        <dbReference type="ARBA" id="ARBA00013855"/>
    </source>
</evidence>
<comment type="similarity">
    <text evidence="1">Belongs to the MreC family.</text>
</comment>
<dbReference type="PANTHER" id="PTHR34138">
    <property type="entry name" value="CELL SHAPE-DETERMINING PROTEIN MREC"/>
    <property type="match status" value="1"/>
</dbReference>
<proteinExistence type="inferred from homology"/>
<evidence type="ECO:0000313" key="8">
    <source>
        <dbReference type="Proteomes" id="UP000176714"/>
    </source>
</evidence>
<dbReference type="GO" id="GO:0005886">
    <property type="term" value="C:plasma membrane"/>
    <property type="evidence" value="ECO:0007669"/>
    <property type="project" value="TreeGrafter"/>
</dbReference>
<dbReference type="Proteomes" id="UP000176714">
    <property type="component" value="Unassembled WGS sequence"/>
</dbReference>
<sequence>MKKIFLAKRNALFSSAGISWGASSLALALALLLLRLLAPNFFLHLVTPVFRSADFVSAQSHSFLSSFRDTAKLALQNERLLEENAALTNENRALAQKETVLTALLGGTSRGITAPEVLASILARPPESPYDTFILAQGSRAGITLGMEVFGAGGTPIGVVSSVLADFSRVTLFSSPGVSIHGWVGRASMPVTIFGSGGGTMSAELGRSANVSVGDTVFVSGPGQLPLGTVVRIESDPSSSVMTLRIMPAFNLFSASWVVVRDTGALLLDGLPHTTSTLP</sequence>
<evidence type="ECO:0000259" key="6">
    <source>
        <dbReference type="Pfam" id="PF04085"/>
    </source>
</evidence>
<evidence type="ECO:0000256" key="3">
    <source>
        <dbReference type="ARBA" id="ARBA00022960"/>
    </source>
</evidence>
<reference evidence="7 8" key="1">
    <citation type="journal article" date="2016" name="Nat. Commun.">
        <title>Thousands of microbial genomes shed light on interconnected biogeochemical processes in an aquifer system.</title>
        <authorList>
            <person name="Anantharaman K."/>
            <person name="Brown C.T."/>
            <person name="Hug L.A."/>
            <person name="Sharon I."/>
            <person name="Castelle C.J."/>
            <person name="Probst A.J."/>
            <person name="Thomas B.C."/>
            <person name="Singh A."/>
            <person name="Wilkins M.J."/>
            <person name="Karaoz U."/>
            <person name="Brodie E.L."/>
            <person name="Williams K.H."/>
            <person name="Hubbard S.S."/>
            <person name="Banfield J.F."/>
        </authorList>
    </citation>
    <scope>NUCLEOTIDE SEQUENCE [LARGE SCALE GENOMIC DNA]</scope>
</reference>
<dbReference type="InterPro" id="IPR007221">
    <property type="entry name" value="MreC"/>
</dbReference>